<dbReference type="SUPFAM" id="SSF52096">
    <property type="entry name" value="ClpP/crotonase"/>
    <property type="match status" value="1"/>
</dbReference>
<evidence type="ECO:0000313" key="3">
    <source>
        <dbReference type="Proteomes" id="UP000034753"/>
    </source>
</evidence>
<dbReference type="GO" id="GO:0016020">
    <property type="term" value="C:membrane"/>
    <property type="evidence" value="ECO:0007669"/>
    <property type="project" value="InterPro"/>
</dbReference>
<dbReference type="GO" id="GO:0008233">
    <property type="term" value="F:peptidase activity"/>
    <property type="evidence" value="ECO:0007669"/>
    <property type="project" value="UniProtKB-KW"/>
</dbReference>
<keyword evidence="2" id="KW-0378">Hydrolase</keyword>
<dbReference type="InterPro" id="IPR002825">
    <property type="entry name" value="Pept_S49_ser-pept_pro"/>
</dbReference>
<keyword evidence="2" id="KW-0645">Protease</keyword>
<dbReference type="AlphaFoldDB" id="A0A0G0WI06"/>
<evidence type="ECO:0000313" key="2">
    <source>
        <dbReference type="EMBL" id="KKS12569.1"/>
    </source>
</evidence>
<feature type="compositionally biased region" description="Polar residues" evidence="1">
    <location>
        <begin position="24"/>
        <end position="33"/>
    </location>
</feature>
<dbReference type="Gene3D" id="3.90.226.10">
    <property type="entry name" value="2-enoyl-CoA Hydratase, Chain A, domain 1"/>
    <property type="match status" value="1"/>
</dbReference>
<protein>
    <submittedName>
        <fullName evidence="2">ClpP class periplasmic serine protease</fullName>
    </submittedName>
</protein>
<name>A0A0G0WI06_9BACT</name>
<reference evidence="2 3" key="1">
    <citation type="journal article" date="2015" name="Nature">
        <title>rRNA introns, odd ribosomes, and small enigmatic genomes across a large radiation of phyla.</title>
        <authorList>
            <person name="Brown C.T."/>
            <person name="Hug L.A."/>
            <person name="Thomas B.C."/>
            <person name="Sharon I."/>
            <person name="Castelle C.J."/>
            <person name="Singh A."/>
            <person name="Wilkins M.J."/>
            <person name="Williams K.H."/>
            <person name="Banfield J.F."/>
        </authorList>
    </citation>
    <scope>NUCLEOTIDE SEQUENCE [LARGE SCALE GENOMIC DNA]</scope>
</reference>
<evidence type="ECO:0000256" key="1">
    <source>
        <dbReference type="SAM" id="MobiDB-lite"/>
    </source>
</evidence>
<dbReference type="PATRIC" id="fig|1618429.3.peg.922"/>
<dbReference type="EMBL" id="LCBN01000049">
    <property type="protein sequence ID" value="KKS12569.1"/>
    <property type="molecule type" value="Genomic_DNA"/>
</dbReference>
<dbReference type="Pfam" id="PF01972">
    <property type="entry name" value="SDH_protease"/>
    <property type="match status" value="1"/>
</dbReference>
<organism evidence="2 3">
    <name type="scientific">Candidatus Daviesbacteria bacterium GW2011_GWB1_41_5</name>
    <dbReference type="NCBI Taxonomy" id="1618429"/>
    <lineage>
        <taxon>Bacteria</taxon>
        <taxon>Candidatus Daviesiibacteriota</taxon>
    </lineage>
</organism>
<gene>
    <name evidence="2" type="ORF">UU67_C0049G0013</name>
</gene>
<sequence length="350" mass="39377">MEKSTMNNTKPKKLDLPKPVVSPTVQSQISGKDNQGLMPSPDGFTKKIPPRFALREQRNRALRDVSESRNAQIMNLIREIEKERSSSVIIYFSRNLLNSNEVTNFYQLFSGNSKIKNLDLVLQSNGGIADDAFKMARLCRQHTEGKFSVLVPYKAKSAATLLALGADELVMGPSSEIGPVDPMIYVRMQDGNNYLVPAHSIKDGLDFFESRIKIQPETAAIYSQLMENLDVTVVGAYQRAIESSKQYASTLLQVGLLKDNQDKVEEVAKALGEKYKSHAFVIDRDTAKEEYGLNVLDAPEPLWEKMWYLYNLLDVWLEEDPNLGTIIKTSNSEVFISYAPMEGPKTNEKK</sequence>
<proteinExistence type="predicted"/>
<dbReference type="PANTHER" id="PTHR35984">
    <property type="entry name" value="PERIPLASMIC SERINE PROTEASE"/>
    <property type="match status" value="1"/>
</dbReference>
<dbReference type="GO" id="GO:0006508">
    <property type="term" value="P:proteolysis"/>
    <property type="evidence" value="ECO:0007669"/>
    <property type="project" value="UniProtKB-KW"/>
</dbReference>
<comment type="caution">
    <text evidence="2">The sequence shown here is derived from an EMBL/GenBank/DDBJ whole genome shotgun (WGS) entry which is preliminary data.</text>
</comment>
<feature type="region of interest" description="Disordered" evidence="1">
    <location>
        <begin position="1"/>
        <end position="48"/>
    </location>
</feature>
<dbReference type="InterPro" id="IPR029045">
    <property type="entry name" value="ClpP/crotonase-like_dom_sf"/>
</dbReference>
<dbReference type="Proteomes" id="UP000034753">
    <property type="component" value="Unassembled WGS sequence"/>
</dbReference>
<dbReference type="PANTHER" id="PTHR35984:SF1">
    <property type="entry name" value="PERIPLASMIC SERINE PROTEASE"/>
    <property type="match status" value="1"/>
</dbReference>
<accession>A0A0G0WI06</accession>